<evidence type="ECO:0000256" key="1">
    <source>
        <dbReference type="SAM" id="MobiDB-lite"/>
    </source>
</evidence>
<keyword evidence="2" id="KW-0472">Membrane</keyword>
<keyword evidence="4" id="KW-1185">Reference proteome</keyword>
<name>A0A7Y6I8H2_9ACTN</name>
<comment type="caution">
    <text evidence="3">The sequence shown here is derived from an EMBL/GenBank/DDBJ whole genome shotgun (WGS) entry which is preliminary data.</text>
</comment>
<evidence type="ECO:0000313" key="4">
    <source>
        <dbReference type="Proteomes" id="UP000586042"/>
    </source>
</evidence>
<dbReference type="AlphaFoldDB" id="A0A7Y6I8H2"/>
<keyword evidence="2" id="KW-1133">Transmembrane helix</keyword>
<accession>A0A7Y6I8H2</accession>
<dbReference type="Proteomes" id="UP000586042">
    <property type="component" value="Unassembled WGS sequence"/>
</dbReference>
<evidence type="ECO:0000313" key="3">
    <source>
        <dbReference type="EMBL" id="NUW33113.1"/>
    </source>
</evidence>
<protein>
    <submittedName>
        <fullName evidence="3">Uncharacterized protein</fullName>
    </submittedName>
</protein>
<gene>
    <name evidence="3" type="ORF">HTZ77_16970</name>
</gene>
<dbReference type="EMBL" id="JABWGN010000006">
    <property type="protein sequence ID" value="NUW33113.1"/>
    <property type="molecule type" value="Genomic_DNA"/>
</dbReference>
<proteinExistence type="predicted"/>
<reference evidence="3 4" key="1">
    <citation type="submission" date="2020-06" db="EMBL/GenBank/DDBJ databases">
        <title>Nonomuraea sp. SMC257, a novel actinomycete isolated from soil.</title>
        <authorList>
            <person name="Chanama M."/>
        </authorList>
    </citation>
    <scope>NUCLEOTIDE SEQUENCE [LARGE SCALE GENOMIC DNA]</scope>
    <source>
        <strain evidence="3 4">SMC257</strain>
    </source>
</reference>
<feature type="transmembrane region" description="Helical" evidence="2">
    <location>
        <begin position="12"/>
        <end position="35"/>
    </location>
</feature>
<feature type="region of interest" description="Disordered" evidence="1">
    <location>
        <begin position="96"/>
        <end position="122"/>
    </location>
</feature>
<sequence>MTGPWRTPRGSAAFTGVVGLVLLCLLMIGSLPAWYGGDPGHRSAAATQTWVPGAGDGQLSSLPPQNASVREHHVLWLALRGERAVVAAHVPLLPAPGLGSAAIRDPQQVGHRATGSRSPPLI</sequence>
<dbReference type="RefSeq" id="WP_175590557.1">
    <property type="nucleotide sequence ID" value="NZ_JABWGN010000006.1"/>
</dbReference>
<evidence type="ECO:0000256" key="2">
    <source>
        <dbReference type="SAM" id="Phobius"/>
    </source>
</evidence>
<organism evidence="3 4">
    <name type="scientific">Nonomuraea montanisoli</name>
    <dbReference type="NCBI Taxonomy" id="2741721"/>
    <lineage>
        <taxon>Bacteria</taxon>
        <taxon>Bacillati</taxon>
        <taxon>Actinomycetota</taxon>
        <taxon>Actinomycetes</taxon>
        <taxon>Streptosporangiales</taxon>
        <taxon>Streptosporangiaceae</taxon>
        <taxon>Nonomuraea</taxon>
    </lineage>
</organism>
<keyword evidence="2" id="KW-0812">Transmembrane</keyword>